<name>A0A1N7SWD2_9BURK</name>
<dbReference type="EMBL" id="CYGY02000138">
    <property type="protein sequence ID" value="SIT51754.1"/>
    <property type="molecule type" value="Genomic_DNA"/>
</dbReference>
<reference evidence="1" key="1">
    <citation type="submission" date="2016-12" db="EMBL/GenBank/DDBJ databases">
        <authorList>
            <person name="Moulin L."/>
        </authorList>
    </citation>
    <scope>NUCLEOTIDE SEQUENCE [LARGE SCALE GENOMIC DNA]</scope>
    <source>
        <strain evidence="1">STM 7183</strain>
    </source>
</reference>
<keyword evidence="2" id="KW-1185">Reference proteome</keyword>
<evidence type="ECO:0000313" key="2">
    <source>
        <dbReference type="Proteomes" id="UP000195569"/>
    </source>
</evidence>
<organism evidence="1 2">
    <name type="scientific">Paraburkholderia piptadeniae</name>
    <dbReference type="NCBI Taxonomy" id="1701573"/>
    <lineage>
        <taxon>Bacteria</taxon>
        <taxon>Pseudomonadati</taxon>
        <taxon>Pseudomonadota</taxon>
        <taxon>Betaproteobacteria</taxon>
        <taxon>Burkholderiales</taxon>
        <taxon>Burkholderiaceae</taxon>
        <taxon>Paraburkholderia</taxon>
    </lineage>
</organism>
<dbReference type="AlphaFoldDB" id="A0A1N7SWD2"/>
<comment type="caution">
    <text evidence="1">The sequence shown here is derived from an EMBL/GenBank/DDBJ whole genome shotgun (WGS) entry which is preliminary data.</text>
</comment>
<accession>A0A1N7SWD2</accession>
<evidence type="ECO:0000313" key="1">
    <source>
        <dbReference type="EMBL" id="SIT51754.1"/>
    </source>
</evidence>
<dbReference type="Proteomes" id="UP000195569">
    <property type="component" value="Unassembled WGS sequence"/>
</dbReference>
<dbReference type="PROSITE" id="PS51257">
    <property type="entry name" value="PROKAR_LIPOPROTEIN"/>
    <property type="match status" value="1"/>
</dbReference>
<proteinExistence type="predicted"/>
<gene>
    <name evidence="1" type="ORF">BN2476_1380015</name>
</gene>
<sequence>MREHPRAPASAWSGAAAQSAAVACRAAPVTPHRRRGWPSSHLVEQRLFGRRPRGVENEIGAVLAARSGGPVNQAEVLVPDLDVQRFALRRRRIAGSHNRSLTENAGIADRNNIVITICCKSAGVDKRSLGGDPGAERALMRAEIGATVTAVWRH</sequence>
<protein>
    <submittedName>
        <fullName evidence="1">Uncharacterized protein</fullName>
    </submittedName>
</protein>